<protein>
    <submittedName>
        <fullName evidence="3">Cyclic-di-AMP phosphodiesterase PgpH</fullName>
    </submittedName>
</protein>
<sequence length="713" mass="80561">MRVNWKKLFRIYRISNKSLQLALAIAFIGVVFLISTLSNVYTETYEIERFSNAKKTIRSPITIEDTQETERRRRQAVQSVEDRYSISNEITKERINYIHELFDGISTVQESPIELDDEGEEIKKTTAEKLQDLEQILSPVLIESIERQTLLKLMEASENERSIARELLTTTLYNIFNDGVRTEEVSEAVDSMNHRLRYSSLTPELRESLIIIGQFAVVENAFFSVEQTMEAEKQAINNVDPVMIQAGEVIVREGQTITNEIYEKLTLVGLLDSDRNVFPVIGLVLLISLLLSLITYEIIDLSRYTQLDHKKLTAITLISLGTVGLMKFVSYYATTANHLYILVPIATGTMLLKLLFSERIAITFAICLSIIGTVIFNGHIPGSLNIEAGIYFLFSQLAGILFLFNVKDRTTILKASVGSAIVNLLTVLLFLFLSYEKYELFDSLLFSGYALTAAFISCVLTIGILPFFESGLGILSDTKLLTLASPNHPLLRKILTEAPGTYHHSVMVANLSEAACEKIGANGLLARVASYYHDLGKTKHPHYFIENQMGMQNPHEYLEPMQSAAIIISHPYDGAAILREHKIPKEIIDISEQHHGTTLLKYFYYKAKNSYKKIEEEDFRYPGPRPRTKEAAVISICDSIEAAVRSLDEPTKEKIDEMITSIMHDRLTDGQLNESSLTFSELEVIKTTISETLNGIYHSRIQYPTDDKTKEAL</sequence>
<evidence type="ECO:0000259" key="2">
    <source>
        <dbReference type="SMART" id="SM00471"/>
    </source>
</evidence>
<dbReference type="PANTHER" id="PTHR36442">
    <property type="entry name" value="CYCLIC-DI-AMP PHOSPHODIESTERASE PGPH"/>
    <property type="match status" value="1"/>
</dbReference>
<dbReference type="InterPro" id="IPR003607">
    <property type="entry name" value="HD/PDEase_dom"/>
</dbReference>
<keyword evidence="1" id="KW-1133">Transmembrane helix</keyword>
<dbReference type="OrthoDB" id="9806952at2"/>
<reference evidence="3" key="1">
    <citation type="journal article" date="2014" name="Int. J. Syst. Evol. Microbiol.">
        <title>Complete genome sequence of Corynebacterium casei LMG S-19264T (=DSM 44701T), isolated from a smear-ripened cheese.</title>
        <authorList>
            <consortium name="US DOE Joint Genome Institute (JGI-PGF)"/>
            <person name="Walter F."/>
            <person name="Albersmeier A."/>
            <person name="Kalinowski J."/>
            <person name="Ruckert C."/>
        </authorList>
    </citation>
    <scope>NUCLEOTIDE SEQUENCE</scope>
    <source>
        <strain evidence="3">CGMCC 1.6333</strain>
    </source>
</reference>
<feature type="transmembrane region" description="Helical" evidence="1">
    <location>
        <begin position="21"/>
        <end position="41"/>
    </location>
</feature>
<dbReference type="EMBL" id="BMLG01000007">
    <property type="protein sequence ID" value="GGM31267.1"/>
    <property type="molecule type" value="Genomic_DNA"/>
</dbReference>
<dbReference type="AlphaFoldDB" id="A0A917WTP0"/>
<dbReference type="InterPro" id="IPR011621">
    <property type="entry name" value="Metal-dep_PHydrolase_7TM_intra"/>
</dbReference>
<dbReference type="NCBIfam" id="TIGR00277">
    <property type="entry name" value="HDIG"/>
    <property type="match status" value="1"/>
</dbReference>
<evidence type="ECO:0000313" key="4">
    <source>
        <dbReference type="Proteomes" id="UP000618460"/>
    </source>
</evidence>
<feature type="transmembrane region" description="Helical" evidence="1">
    <location>
        <begin position="416"/>
        <end position="435"/>
    </location>
</feature>
<feature type="transmembrane region" description="Helical" evidence="1">
    <location>
        <begin position="361"/>
        <end position="380"/>
    </location>
</feature>
<dbReference type="Gene3D" id="1.10.3210.10">
    <property type="entry name" value="Hypothetical protein af1432"/>
    <property type="match status" value="1"/>
</dbReference>
<dbReference type="Pfam" id="PF01966">
    <property type="entry name" value="HD"/>
    <property type="match status" value="1"/>
</dbReference>
<dbReference type="CDD" id="cd00077">
    <property type="entry name" value="HDc"/>
    <property type="match status" value="1"/>
</dbReference>
<keyword evidence="1" id="KW-0472">Membrane</keyword>
<dbReference type="SUPFAM" id="SSF109604">
    <property type="entry name" value="HD-domain/PDEase-like"/>
    <property type="match status" value="1"/>
</dbReference>
<organism evidence="3 4">
    <name type="scientific">Paraliobacillus quinghaiensis</name>
    <dbReference type="NCBI Taxonomy" id="470815"/>
    <lineage>
        <taxon>Bacteria</taxon>
        <taxon>Bacillati</taxon>
        <taxon>Bacillota</taxon>
        <taxon>Bacilli</taxon>
        <taxon>Bacillales</taxon>
        <taxon>Bacillaceae</taxon>
        <taxon>Paraliobacillus</taxon>
    </lineage>
</organism>
<feature type="transmembrane region" description="Helical" evidence="1">
    <location>
        <begin position="311"/>
        <end position="333"/>
    </location>
</feature>
<accession>A0A917WTP0</accession>
<dbReference type="Proteomes" id="UP000618460">
    <property type="component" value="Unassembled WGS sequence"/>
</dbReference>
<dbReference type="InterPro" id="IPR006675">
    <property type="entry name" value="HDIG_dom"/>
</dbReference>
<feature type="transmembrane region" description="Helical" evidence="1">
    <location>
        <begin position="339"/>
        <end position="356"/>
    </location>
</feature>
<feature type="transmembrane region" description="Helical" evidence="1">
    <location>
        <begin position="447"/>
        <end position="468"/>
    </location>
</feature>
<dbReference type="SMART" id="SM00471">
    <property type="entry name" value="HDc"/>
    <property type="match status" value="1"/>
</dbReference>
<keyword evidence="1" id="KW-0812">Transmembrane</keyword>
<proteinExistence type="predicted"/>
<gene>
    <name evidence="3" type="primary">pgpH</name>
    <name evidence="3" type="ORF">GCM10011351_16770</name>
</gene>
<evidence type="ECO:0000256" key="1">
    <source>
        <dbReference type="SAM" id="Phobius"/>
    </source>
</evidence>
<name>A0A917WTP0_9BACI</name>
<comment type="caution">
    <text evidence="3">The sequence shown here is derived from an EMBL/GenBank/DDBJ whole genome shotgun (WGS) entry which is preliminary data.</text>
</comment>
<dbReference type="InterPro" id="IPR052722">
    <property type="entry name" value="PgpH_phosphodiesterase"/>
</dbReference>
<dbReference type="RefSeq" id="WP_117154412.1">
    <property type="nucleotide sequence ID" value="NZ_BMLG01000007.1"/>
</dbReference>
<dbReference type="PANTHER" id="PTHR36442:SF1">
    <property type="entry name" value="CYCLIC-DI-AMP PHOSPHODIESTERASE PGPH"/>
    <property type="match status" value="1"/>
</dbReference>
<evidence type="ECO:0000313" key="3">
    <source>
        <dbReference type="EMBL" id="GGM31267.1"/>
    </source>
</evidence>
<dbReference type="Pfam" id="PF07697">
    <property type="entry name" value="7TMR-HDED"/>
    <property type="match status" value="1"/>
</dbReference>
<feature type="transmembrane region" description="Helical" evidence="1">
    <location>
        <begin position="277"/>
        <end position="299"/>
    </location>
</feature>
<keyword evidence="4" id="KW-1185">Reference proteome</keyword>
<dbReference type="InterPro" id="IPR006674">
    <property type="entry name" value="HD_domain"/>
</dbReference>
<dbReference type="InterPro" id="IPR011624">
    <property type="entry name" value="Metal-dep_PHydrolase_7TM_extra"/>
</dbReference>
<feature type="domain" description="HD/PDEase" evidence="2">
    <location>
        <begin position="497"/>
        <end position="652"/>
    </location>
</feature>
<feature type="transmembrane region" description="Helical" evidence="1">
    <location>
        <begin position="386"/>
        <end position="404"/>
    </location>
</feature>
<reference evidence="3" key="2">
    <citation type="submission" date="2020-09" db="EMBL/GenBank/DDBJ databases">
        <authorList>
            <person name="Sun Q."/>
            <person name="Zhou Y."/>
        </authorList>
    </citation>
    <scope>NUCLEOTIDE SEQUENCE</scope>
    <source>
        <strain evidence="3">CGMCC 1.6333</strain>
    </source>
</reference>
<dbReference type="Pfam" id="PF07698">
    <property type="entry name" value="7TM-7TMR_HD"/>
    <property type="match status" value="1"/>
</dbReference>